<evidence type="ECO:0000313" key="3">
    <source>
        <dbReference type="WBParaSite" id="HPLM_0001187201-mRNA-1"/>
    </source>
</evidence>
<reference evidence="3" key="1">
    <citation type="submission" date="2017-02" db="UniProtKB">
        <authorList>
            <consortium name="WormBaseParasite"/>
        </authorList>
    </citation>
    <scope>IDENTIFICATION</scope>
</reference>
<gene>
    <name evidence="1" type="ORF">HPLM_LOCUS11864</name>
</gene>
<dbReference type="OrthoDB" id="5875312at2759"/>
<protein>
    <submittedName>
        <fullName evidence="3">Glycine rich protein</fullName>
    </submittedName>
</protein>
<proteinExistence type="predicted"/>
<accession>A0A0N4WL62</accession>
<dbReference type="Proteomes" id="UP000268014">
    <property type="component" value="Unassembled WGS sequence"/>
</dbReference>
<dbReference type="EMBL" id="UZAF01017687">
    <property type="protein sequence ID" value="VDO44061.1"/>
    <property type="molecule type" value="Genomic_DNA"/>
</dbReference>
<sequence>MYISRVDRHEDRLPIHCNPNKKMSTFAFLALAALFNAVSAHGQEKTLSTAFRLAYNSSKRKPRLEYGFGYGEYGAGHHGHDHDSKYGTGYTKGFDTGGYGDYGSHKYGGWGSYAKGKEHGSYYGKSLSVY</sequence>
<dbReference type="AlphaFoldDB" id="A0A0N4WL62"/>
<reference evidence="1 2" key="2">
    <citation type="submission" date="2018-11" db="EMBL/GenBank/DDBJ databases">
        <authorList>
            <consortium name="Pathogen Informatics"/>
        </authorList>
    </citation>
    <scope>NUCLEOTIDE SEQUENCE [LARGE SCALE GENOMIC DNA]</scope>
    <source>
        <strain evidence="1 2">MHpl1</strain>
    </source>
</reference>
<keyword evidence="2" id="KW-1185">Reference proteome</keyword>
<evidence type="ECO:0000313" key="1">
    <source>
        <dbReference type="EMBL" id="VDO44061.1"/>
    </source>
</evidence>
<dbReference type="OMA" id="NGQEEYG"/>
<name>A0A0N4WL62_HAEPC</name>
<evidence type="ECO:0000313" key="2">
    <source>
        <dbReference type="Proteomes" id="UP000268014"/>
    </source>
</evidence>
<organism evidence="3">
    <name type="scientific">Haemonchus placei</name>
    <name type="common">Barber's pole worm</name>
    <dbReference type="NCBI Taxonomy" id="6290"/>
    <lineage>
        <taxon>Eukaryota</taxon>
        <taxon>Metazoa</taxon>
        <taxon>Ecdysozoa</taxon>
        <taxon>Nematoda</taxon>
        <taxon>Chromadorea</taxon>
        <taxon>Rhabditida</taxon>
        <taxon>Rhabditina</taxon>
        <taxon>Rhabditomorpha</taxon>
        <taxon>Strongyloidea</taxon>
        <taxon>Trichostrongylidae</taxon>
        <taxon>Haemonchus</taxon>
    </lineage>
</organism>
<dbReference type="WBParaSite" id="HPLM_0001187201-mRNA-1">
    <property type="protein sequence ID" value="HPLM_0001187201-mRNA-1"/>
    <property type="gene ID" value="HPLM_0001187201"/>
</dbReference>